<name>A0ABW5LD64_9FLAO</name>
<dbReference type="Gene3D" id="3.40.710.10">
    <property type="entry name" value="DD-peptidase/beta-lactamase superfamily"/>
    <property type="match status" value="1"/>
</dbReference>
<reference evidence="3" key="1">
    <citation type="journal article" date="2019" name="Int. J. Syst. Evol. Microbiol.">
        <title>The Global Catalogue of Microorganisms (GCM) 10K type strain sequencing project: providing services to taxonomists for standard genome sequencing and annotation.</title>
        <authorList>
            <consortium name="The Broad Institute Genomics Platform"/>
            <consortium name="The Broad Institute Genome Sequencing Center for Infectious Disease"/>
            <person name="Wu L."/>
            <person name="Ma J."/>
        </authorList>
    </citation>
    <scope>NUCLEOTIDE SEQUENCE [LARGE SCALE GENOMIC DNA]</scope>
    <source>
        <strain evidence="3">KCTC 52274</strain>
    </source>
</reference>
<proteinExistence type="predicted"/>
<dbReference type="InterPro" id="IPR012338">
    <property type="entry name" value="Beta-lactam/transpept-like"/>
</dbReference>
<dbReference type="PANTHER" id="PTHR46825:SF9">
    <property type="entry name" value="BETA-LACTAMASE-RELATED DOMAIN-CONTAINING PROTEIN"/>
    <property type="match status" value="1"/>
</dbReference>
<protein>
    <submittedName>
        <fullName evidence="2">Serine hydrolase domain-containing protein</fullName>
        <ecNumber evidence="2">3.-.-.-</ecNumber>
    </submittedName>
</protein>
<organism evidence="2 3">
    <name type="scientific">Aquimarina rubra</name>
    <dbReference type="NCBI Taxonomy" id="1920033"/>
    <lineage>
        <taxon>Bacteria</taxon>
        <taxon>Pseudomonadati</taxon>
        <taxon>Bacteroidota</taxon>
        <taxon>Flavobacteriia</taxon>
        <taxon>Flavobacteriales</taxon>
        <taxon>Flavobacteriaceae</taxon>
        <taxon>Aquimarina</taxon>
    </lineage>
</organism>
<gene>
    <name evidence="2" type="ORF">ACFSR1_02095</name>
</gene>
<evidence type="ECO:0000313" key="3">
    <source>
        <dbReference type="Proteomes" id="UP001597319"/>
    </source>
</evidence>
<dbReference type="GO" id="GO:0016787">
    <property type="term" value="F:hydrolase activity"/>
    <property type="evidence" value="ECO:0007669"/>
    <property type="project" value="UniProtKB-KW"/>
</dbReference>
<keyword evidence="3" id="KW-1185">Reference proteome</keyword>
<dbReference type="EC" id="3.-.-.-" evidence="2"/>
<dbReference type="RefSeq" id="WP_378289144.1">
    <property type="nucleotide sequence ID" value="NZ_JBHULE010000002.1"/>
</dbReference>
<dbReference type="InterPro" id="IPR050491">
    <property type="entry name" value="AmpC-like"/>
</dbReference>
<dbReference type="Proteomes" id="UP001597319">
    <property type="component" value="Unassembled WGS sequence"/>
</dbReference>
<dbReference type="Pfam" id="PF00144">
    <property type="entry name" value="Beta-lactamase"/>
    <property type="match status" value="1"/>
</dbReference>
<keyword evidence="2" id="KW-0378">Hydrolase</keyword>
<evidence type="ECO:0000259" key="1">
    <source>
        <dbReference type="Pfam" id="PF00144"/>
    </source>
</evidence>
<comment type="caution">
    <text evidence="2">The sequence shown here is derived from an EMBL/GenBank/DDBJ whole genome shotgun (WGS) entry which is preliminary data.</text>
</comment>
<dbReference type="EMBL" id="JBHULE010000002">
    <property type="protein sequence ID" value="MFD2561442.1"/>
    <property type="molecule type" value="Genomic_DNA"/>
</dbReference>
<sequence length="482" mass="54404">MNNFLKLALILSILISCKQEPVKAQAVEKKTEVSNKKKIQKYMNQLEDSGFSGSVLVAHKGNVILAKGYGYADRENKVKYTAKTVSTTGSITKQFTGAAILKLEMQGKLSVTDKLSKYFDNVPDDKKEITLHHLLTHSAGLPPAIGDDYQKITTDEFVKKAFDRKLLFTPGTQYEYSNVGYSILGIIIEKLSGMSYEAYLYENLWKPAGMYQTGYQIPSFGHIAVGYRGDQKWGRTTERAWADDGPYWHLRANGGVLSTVQDMYKWHKALLGDKILNVDAKAKLYGKHIEEGEGAGSYYGYGWAIFPTPRNTELIAHNGGNGIFFADFWRYLEEDITIMMMTNAVKRPYENIASNIAGMLLKPDFTPEVSKESTQSPITGEMADQLVDDFMRTVNSEDQKNWESFFERRMEPSFLNSFSMEKHLEIFKNLREKLAGGEVAEIRVTEEDEVLLNVKTKKGSHPIRFNTIVSSDGILKIDGIEM</sequence>
<feature type="domain" description="Beta-lactamase-related" evidence="1">
    <location>
        <begin position="52"/>
        <end position="347"/>
    </location>
</feature>
<dbReference type="PROSITE" id="PS51257">
    <property type="entry name" value="PROKAR_LIPOPROTEIN"/>
    <property type="match status" value="1"/>
</dbReference>
<dbReference type="PANTHER" id="PTHR46825">
    <property type="entry name" value="D-ALANYL-D-ALANINE-CARBOXYPEPTIDASE/ENDOPEPTIDASE AMPH"/>
    <property type="match status" value="1"/>
</dbReference>
<dbReference type="InterPro" id="IPR001466">
    <property type="entry name" value="Beta-lactam-related"/>
</dbReference>
<evidence type="ECO:0000313" key="2">
    <source>
        <dbReference type="EMBL" id="MFD2561442.1"/>
    </source>
</evidence>
<dbReference type="SUPFAM" id="SSF56601">
    <property type="entry name" value="beta-lactamase/transpeptidase-like"/>
    <property type="match status" value="1"/>
</dbReference>
<accession>A0ABW5LD64</accession>